<comment type="caution">
    <text evidence="1">The sequence shown here is derived from an EMBL/GenBank/DDBJ whole genome shotgun (WGS) entry which is preliminary data.</text>
</comment>
<evidence type="ECO:0000313" key="2">
    <source>
        <dbReference type="Proteomes" id="UP001054945"/>
    </source>
</evidence>
<dbReference type="Proteomes" id="UP001054945">
    <property type="component" value="Unassembled WGS sequence"/>
</dbReference>
<dbReference type="EMBL" id="BPLR01013219">
    <property type="protein sequence ID" value="GIY59595.1"/>
    <property type="molecule type" value="Genomic_DNA"/>
</dbReference>
<proteinExistence type="predicted"/>
<sequence length="145" mass="15920">MHKEVNKADGSDLYHFGERLLKKGGGGFTCVRSHTISIRATEAGADPSLLFSGGVQPFELFAPLPSLQDHLTHPAFTPGCLQGNSYKHFGRLVNGRTSFPEGRFKTLRLCRGGSYCLSLSLENCRWIWGHTAIFVHSCNALSILV</sequence>
<gene>
    <name evidence="1" type="ORF">CEXT_551391</name>
</gene>
<reference evidence="1 2" key="1">
    <citation type="submission" date="2021-06" db="EMBL/GenBank/DDBJ databases">
        <title>Caerostris extrusa draft genome.</title>
        <authorList>
            <person name="Kono N."/>
            <person name="Arakawa K."/>
        </authorList>
    </citation>
    <scope>NUCLEOTIDE SEQUENCE [LARGE SCALE GENOMIC DNA]</scope>
</reference>
<accession>A0AAV4UQ85</accession>
<organism evidence="1 2">
    <name type="scientific">Caerostris extrusa</name>
    <name type="common">Bark spider</name>
    <name type="synonym">Caerostris bankana</name>
    <dbReference type="NCBI Taxonomy" id="172846"/>
    <lineage>
        <taxon>Eukaryota</taxon>
        <taxon>Metazoa</taxon>
        <taxon>Ecdysozoa</taxon>
        <taxon>Arthropoda</taxon>
        <taxon>Chelicerata</taxon>
        <taxon>Arachnida</taxon>
        <taxon>Araneae</taxon>
        <taxon>Araneomorphae</taxon>
        <taxon>Entelegynae</taxon>
        <taxon>Araneoidea</taxon>
        <taxon>Araneidae</taxon>
        <taxon>Caerostris</taxon>
    </lineage>
</organism>
<name>A0AAV4UQ85_CAEEX</name>
<keyword evidence="2" id="KW-1185">Reference proteome</keyword>
<protein>
    <submittedName>
        <fullName evidence="1">Uncharacterized protein</fullName>
    </submittedName>
</protein>
<dbReference type="AlphaFoldDB" id="A0AAV4UQ85"/>
<evidence type="ECO:0000313" key="1">
    <source>
        <dbReference type="EMBL" id="GIY59595.1"/>
    </source>
</evidence>